<dbReference type="Proteomes" id="UP000230750">
    <property type="component" value="Unassembled WGS sequence"/>
</dbReference>
<reference evidence="8 9" key="1">
    <citation type="journal article" date="2017" name="PLoS Biol.">
        <title>The sea cucumber genome provides insights into morphological evolution and visceral regeneration.</title>
        <authorList>
            <person name="Zhang X."/>
            <person name="Sun L."/>
            <person name="Yuan J."/>
            <person name="Sun Y."/>
            <person name="Gao Y."/>
            <person name="Zhang L."/>
            <person name="Li S."/>
            <person name="Dai H."/>
            <person name="Hamel J.F."/>
            <person name="Liu C."/>
            <person name="Yu Y."/>
            <person name="Liu S."/>
            <person name="Lin W."/>
            <person name="Guo K."/>
            <person name="Jin S."/>
            <person name="Xu P."/>
            <person name="Storey K.B."/>
            <person name="Huan P."/>
            <person name="Zhang T."/>
            <person name="Zhou Y."/>
            <person name="Zhang J."/>
            <person name="Lin C."/>
            <person name="Li X."/>
            <person name="Xing L."/>
            <person name="Huo D."/>
            <person name="Sun M."/>
            <person name="Wang L."/>
            <person name="Mercier A."/>
            <person name="Li F."/>
            <person name="Yang H."/>
            <person name="Xiang J."/>
        </authorList>
    </citation>
    <scope>NUCLEOTIDE SEQUENCE [LARGE SCALE GENOMIC DNA]</scope>
    <source>
        <strain evidence="8">Shaxun</strain>
        <tissue evidence="8">Muscle</tissue>
    </source>
</reference>
<feature type="transmembrane region" description="Helical" evidence="6">
    <location>
        <begin position="403"/>
        <end position="426"/>
    </location>
</feature>
<evidence type="ECO:0000256" key="4">
    <source>
        <dbReference type="ARBA" id="ARBA00023136"/>
    </source>
</evidence>
<dbReference type="Gene3D" id="3.40.50.2300">
    <property type="match status" value="1"/>
</dbReference>
<dbReference type="InterPro" id="IPR017978">
    <property type="entry name" value="GPCR_3_C"/>
</dbReference>
<dbReference type="GO" id="GO:0016020">
    <property type="term" value="C:membrane"/>
    <property type="evidence" value="ECO:0007669"/>
    <property type="project" value="UniProtKB-SubCell"/>
</dbReference>
<dbReference type="InterPro" id="IPR050726">
    <property type="entry name" value="mGluR"/>
</dbReference>
<feature type="domain" description="G-protein coupled receptors family 3 profile" evidence="7">
    <location>
        <begin position="244"/>
        <end position="381"/>
    </location>
</feature>
<keyword evidence="9" id="KW-1185">Reference proteome</keyword>
<keyword evidence="2 6" id="KW-0812">Transmembrane</keyword>
<evidence type="ECO:0000256" key="3">
    <source>
        <dbReference type="ARBA" id="ARBA00022989"/>
    </source>
</evidence>
<feature type="transmembrane region" description="Helical" evidence="6">
    <location>
        <begin position="280"/>
        <end position="303"/>
    </location>
</feature>
<evidence type="ECO:0000259" key="7">
    <source>
        <dbReference type="PROSITE" id="PS50259"/>
    </source>
</evidence>
<evidence type="ECO:0000313" key="9">
    <source>
        <dbReference type="Proteomes" id="UP000230750"/>
    </source>
</evidence>
<evidence type="ECO:0000256" key="5">
    <source>
        <dbReference type="ARBA" id="ARBA00023180"/>
    </source>
</evidence>
<keyword evidence="3 6" id="KW-1133">Transmembrane helix</keyword>
<dbReference type="STRING" id="307972.A0A2G8LNR5"/>
<evidence type="ECO:0000256" key="2">
    <source>
        <dbReference type="ARBA" id="ARBA00022692"/>
    </source>
</evidence>
<dbReference type="InterPro" id="IPR028082">
    <property type="entry name" value="Peripla_BP_I"/>
</dbReference>
<comment type="caution">
    <text evidence="8">The sequence shown here is derived from an EMBL/GenBank/DDBJ whole genome shotgun (WGS) entry which is preliminary data.</text>
</comment>
<gene>
    <name evidence="8" type="ORF">BSL78_01206</name>
</gene>
<keyword evidence="4 6" id="KW-0472">Membrane</keyword>
<evidence type="ECO:0000256" key="1">
    <source>
        <dbReference type="ARBA" id="ARBA00004141"/>
    </source>
</evidence>
<accession>A0A2G8LNR5</accession>
<dbReference type="AlphaFoldDB" id="A0A2G8LNR5"/>
<sequence length="446" mass="49624">MKSYDSNIDVSSIQDDLNARKSNVAILVMSLSTAEDLLTRMEIDRHVTFIIIDPYGPSPSVMLPSQLNGALIVSTRRSLDDFDDYITSLGAGENSDNPWFDELITTKYGCVLTGQNSQRCGMSDRIQNSLASINAQNIIDSVYALARGIDSVKSEMCGIGSEGFCKAFFQVNPARVKDIMADQEFESEGGRMVTMRKGSAVEGFDIWNSNVNGEVSQVGSWEDGTLTIKNVYLEDTRSVLEGKWLLFVVFLSAAGIIISVMFIFGVLIQRQSPQAQVYSIFLTTVLLIFIICTFAQNALFYLTPSPLVCGVRRSAYSAVLTSAFLAVFLMTVRIYRILAREKRITGPRTLYINNKSQARLFLWLSVITIIMVLQQWLLQRPAVVSDCDNGDNAAYCQFMDGHYAISLLFLFVLMLATVFVSILAMCRSSTILSKEIWLGFICVICK</sequence>
<dbReference type="SUPFAM" id="SSF53822">
    <property type="entry name" value="Periplasmic binding protein-like I"/>
    <property type="match status" value="1"/>
</dbReference>
<proteinExistence type="predicted"/>
<feature type="transmembrane region" description="Helical" evidence="6">
    <location>
        <begin position="315"/>
        <end position="339"/>
    </location>
</feature>
<keyword evidence="5" id="KW-0325">Glycoprotein</keyword>
<dbReference type="EMBL" id="MRZV01000023">
    <property type="protein sequence ID" value="PIK61875.1"/>
    <property type="molecule type" value="Genomic_DNA"/>
</dbReference>
<organism evidence="8 9">
    <name type="scientific">Stichopus japonicus</name>
    <name type="common">Sea cucumber</name>
    <dbReference type="NCBI Taxonomy" id="307972"/>
    <lineage>
        <taxon>Eukaryota</taxon>
        <taxon>Metazoa</taxon>
        <taxon>Echinodermata</taxon>
        <taxon>Eleutherozoa</taxon>
        <taxon>Echinozoa</taxon>
        <taxon>Holothuroidea</taxon>
        <taxon>Aspidochirotacea</taxon>
        <taxon>Aspidochirotida</taxon>
        <taxon>Stichopodidae</taxon>
        <taxon>Apostichopus</taxon>
    </lineage>
</organism>
<evidence type="ECO:0000313" key="8">
    <source>
        <dbReference type="EMBL" id="PIK61875.1"/>
    </source>
</evidence>
<protein>
    <submittedName>
        <fullName evidence="8">Metabotropic glutamate receptor</fullName>
    </submittedName>
</protein>
<dbReference type="OrthoDB" id="425344at2759"/>
<evidence type="ECO:0000256" key="6">
    <source>
        <dbReference type="SAM" id="Phobius"/>
    </source>
</evidence>
<keyword evidence="8" id="KW-0675">Receptor</keyword>
<dbReference type="PANTHER" id="PTHR24060">
    <property type="entry name" value="METABOTROPIC GLUTAMATE RECEPTOR"/>
    <property type="match status" value="1"/>
</dbReference>
<comment type="subcellular location">
    <subcellularLocation>
        <location evidence="1">Membrane</location>
        <topology evidence="1">Multi-pass membrane protein</topology>
    </subcellularLocation>
</comment>
<dbReference type="PROSITE" id="PS50259">
    <property type="entry name" value="G_PROTEIN_RECEP_F3_4"/>
    <property type="match status" value="1"/>
</dbReference>
<dbReference type="Pfam" id="PF00003">
    <property type="entry name" value="7tm_3"/>
    <property type="match status" value="1"/>
</dbReference>
<dbReference type="GO" id="GO:0004930">
    <property type="term" value="F:G protein-coupled receptor activity"/>
    <property type="evidence" value="ECO:0007669"/>
    <property type="project" value="InterPro"/>
</dbReference>
<feature type="transmembrane region" description="Helical" evidence="6">
    <location>
        <begin position="244"/>
        <end position="268"/>
    </location>
</feature>
<feature type="transmembrane region" description="Helical" evidence="6">
    <location>
        <begin position="360"/>
        <end position="378"/>
    </location>
</feature>
<name>A0A2G8LNR5_STIJA</name>